<dbReference type="GO" id="GO:0007166">
    <property type="term" value="P:cell surface receptor signaling pathway"/>
    <property type="evidence" value="ECO:0007669"/>
    <property type="project" value="InterPro"/>
</dbReference>
<dbReference type="InterPro" id="IPR018097">
    <property type="entry name" value="EGF_Ca-bd_CS"/>
</dbReference>
<dbReference type="InterPro" id="IPR001245">
    <property type="entry name" value="Ser-Thr/Tyr_kinase_cat_dom"/>
</dbReference>
<evidence type="ECO:0000256" key="5">
    <source>
        <dbReference type="ARBA" id="ARBA00022679"/>
    </source>
</evidence>
<dbReference type="Proteomes" id="UP000596660">
    <property type="component" value="Unplaced"/>
</dbReference>
<keyword evidence="9" id="KW-0547">Nucleotide-binding</keyword>
<dbReference type="GO" id="GO:0004674">
    <property type="term" value="F:protein serine/threonine kinase activity"/>
    <property type="evidence" value="ECO:0007669"/>
    <property type="project" value="UniProtKB-KW"/>
</dbReference>
<evidence type="ECO:0000259" key="21">
    <source>
        <dbReference type="PROSITE" id="PS50026"/>
    </source>
</evidence>
<evidence type="ECO:0000313" key="22">
    <source>
        <dbReference type="EnsemblPlants" id="AUR62003452-RA:cds"/>
    </source>
</evidence>
<evidence type="ECO:0000256" key="17">
    <source>
        <dbReference type="ARBA" id="ARBA00058961"/>
    </source>
</evidence>
<dbReference type="FunFam" id="2.10.25.10:FF:000038">
    <property type="entry name" value="Fibrillin 2"/>
    <property type="match status" value="1"/>
</dbReference>
<evidence type="ECO:0000256" key="7">
    <source>
        <dbReference type="ARBA" id="ARBA00022729"/>
    </source>
</evidence>
<evidence type="ECO:0000313" key="23">
    <source>
        <dbReference type="Proteomes" id="UP000596660"/>
    </source>
</evidence>
<dbReference type="GO" id="GO:0005886">
    <property type="term" value="C:plasma membrane"/>
    <property type="evidence" value="ECO:0007669"/>
    <property type="project" value="TreeGrafter"/>
</dbReference>
<keyword evidence="7" id="KW-0732">Signal</keyword>
<evidence type="ECO:0000256" key="8">
    <source>
        <dbReference type="ARBA" id="ARBA00022737"/>
    </source>
</evidence>
<dbReference type="InterPro" id="IPR049883">
    <property type="entry name" value="NOTCH1_EGF-like"/>
</dbReference>
<keyword evidence="23" id="KW-1185">Reference proteome</keyword>
<sequence length="557" mass="62156">ELFAIGCDDYAVIDSVRASTGSGFRSGCIVGCRNVSEVINGSCSGIGCCQTAIPNGLYNFTLQLGSFEDHRIVNEDNPYGYAFIGDPSRFKFNVADLSDPNFVDRTLDSVPVVLEWSVWDDNFSTTCEKAKKNMSIYACFNNSNCNDYDGPGRGYTCSCLPGYQGNPYLPPGCTDIDECANLSRTRCSQNCINTPGGYNCSCSNGYHGDGWFNGTSCVREFVPDRPNVAVYVSATLGSLLLPPIGWWLYVVIKKRKVIKQKARNFQKNGGLLLQHRMSSDERIVERTYFFTIDELEKATDHFNESRILGRGGQGTVYKGMLGEGRLVAVKKPKTLKESQQEDFINELVIMSQIIHRSIVKLLGCCFESEIPLLVYEYIPNGTLSNHLHHLNEEFPITWRMRMQIASDVAGALVYLHSFSNVPILHRDIKSSNILLDDKYRAKLSDFGLSKNVAPDQTHVTTHVMGTFGYLDPEYSHTCQYTVKSDVYSFGVVLVELITGQKAIRAVYEQGRSLVSWFLSHVKNSQVLDIMDPQVLKEGLEEELCAIANLATQCLDPK</sequence>
<dbReference type="SMART" id="SM00220">
    <property type="entry name" value="S_TKc"/>
    <property type="match status" value="1"/>
</dbReference>
<keyword evidence="2" id="KW-0723">Serine/threonine-protein kinase</keyword>
<dbReference type="InterPro" id="IPR000152">
    <property type="entry name" value="EGF-type_Asp/Asn_hydroxyl_site"/>
</dbReference>
<evidence type="ECO:0000256" key="14">
    <source>
        <dbReference type="ARBA" id="ARBA00023157"/>
    </source>
</evidence>
<organism evidence="22 23">
    <name type="scientific">Chenopodium quinoa</name>
    <name type="common">Quinoa</name>
    <dbReference type="NCBI Taxonomy" id="63459"/>
    <lineage>
        <taxon>Eukaryota</taxon>
        <taxon>Viridiplantae</taxon>
        <taxon>Streptophyta</taxon>
        <taxon>Embryophyta</taxon>
        <taxon>Tracheophyta</taxon>
        <taxon>Spermatophyta</taxon>
        <taxon>Magnoliopsida</taxon>
        <taxon>eudicotyledons</taxon>
        <taxon>Gunneridae</taxon>
        <taxon>Pentapetalae</taxon>
        <taxon>Caryophyllales</taxon>
        <taxon>Chenopodiaceae</taxon>
        <taxon>Chenopodioideae</taxon>
        <taxon>Atripliceae</taxon>
        <taxon>Chenopodium</taxon>
    </lineage>
</organism>
<dbReference type="SUPFAM" id="SSF56112">
    <property type="entry name" value="Protein kinase-like (PK-like)"/>
    <property type="match status" value="1"/>
</dbReference>
<dbReference type="CDD" id="cd00054">
    <property type="entry name" value="EGF_CA"/>
    <property type="match status" value="2"/>
</dbReference>
<keyword evidence="6 19" id="KW-0812">Transmembrane</keyword>
<evidence type="ECO:0000256" key="4">
    <source>
        <dbReference type="ARBA" id="ARBA00022553"/>
    </source>
</evidence>
<keyword evidence="8" id="KW-0677">Repeat</keyword>
<dbReference type="EnsemblPlants" id="AUR62003452-RA">
    <property type="protein sequence ID" value="AUR62003452-RA:cds"/>
    <property type="gene ID" value="AUR62003452"/>
</dbReference>
<keyword evidence="11" id="KW-0067">ATP-binding</keyword>
<dbReference type="PROSITE" id="PS50011">
    <property type="entry name" value="PROTEIN_KINASE_DOM"/>
    <property type="match status" value="1"/>
</dbReference>
<keyword evidence="4" id="KW-0597">Phosphoprotein</keyword>
<feature type="domain" description="EGF-like" evidence="21">
    <location>
        <begin position="175"/>
        <end position="209"/>
    </location>
</feature>
<comment type="catalytic activity">
    <reaction evidence="16">
        <text>L-threonyl-[protein] + ATP = O-phospho-L-threonyl-[protein] + ADP + H(+)</text>
        <dbReference type="Rhea" id="RHEA:46608"/>
        <dbReference type="Rhea" id="RHEA-COMP:11060"/>
        <dbReference type="Rhea" id="RHEA-COMP:11605"/>
        <dbReference type="ChEBI" id="CHEBI:15378"/>
        <dbReference type="ChEBI" id="CHEBI:30013"/>
        <dbReference type="ChEBI" id="CHEBI:30616"/>
        <dbReference type="ChEBI" id="CHEBI:61977"/>
        <dbReference type="ChEBI" id="CHEBI:456216"/>
    </reaction>
</comment>
<dbReference type="Gene3D" id="1.10.510.10">
    <property type="entry name" value="Transferase(Phosphotransferase) domain 1"/>
    <property type="match status" value="1"/>
</dbReference>
<keyword evidence="3 18" id="KW-0245">EGF-like domain</keyword>
<evidence type="ECO:0000256" key="16">
    <source>
        <dbReference type="ARBA" id="ARBA00047951"/>
    </source>
</evidence>
<comment type="function">
    <text evidence="17">Serine/threonine-protein kinase that may function as a signaling receptor of extracellular matrix component. Binding to pectin may have significance in the control of cell expansion, morphogenesis and development.</text>
</comment>
<dbReference type="FunFam" id="1.10.510.10:FF:000084">
    <property type="entry name" value="Wall-associated receptor kinase 2"/>
    <property type="match status" value="1"/>
</dbReference>
<keyword evidence="12 19" id="KW-1133">Transmembrane helix</keyword>
<reference evidence="22" key="2">
    <citation type="submission" date="2021-03" db="UniProtKB">
        <authorList>
            <consortium name="EnsemblPlants"/>
        </authorList>
    </citation>
    <scope>IDENTIFICATION</scope>
</reference>
<dbReference type="InterPro" id="IPR008271">
    <property type="entry name" value="Ser/Thr_kinase_AS"/>
</dbReference>
<dbReference type="Pfam" id="PF07645">
    <property type="entry name" value="EGF_CA"/>
    <property type="match status" value="1"/>
</dbReference>
<dbReference type="InterPro" id="IPR045274">
    <property type="entry name" value="WAK-like"/>
</dbReference>
<dbReference type="SMART" id="SM00179">
    <property type="entry name" value="EGF_CA"/>
    <property type="match status" value="1"/>
</dbReference>
<dbReference type="FunFam" id="3.30.200.20:FF:000043">
    <property type="entry name" value="Wall-associated receptor kinase 2"/>
    <property type="match status" value="1"/>
</dbReference>
<evidence type="ECO:0000256" key="3">
    <source>
        <dbReference type="ARBA" id="ARBA00022536"/>
    </source>
</evidence>
<reference evidence="22" key="1">
    <citation type="journal article" date="2017" name="Nature">
        <title>The genome of Chenopodium quinoa.</title>
        <authorList>
            <person name="Jarvis D.E."/>
            <person name="Ho Y.S."/>
            <person name="Lightfoot D.J."/>
            <person name="Schmoeckel S.M."/>
            <person name="Li B."/>
            <person name="Borm T.J.A."/>
            <person name="Ohyanagi H."/>
            <person name="Mineta K."/>
            <person name="Michell C.T."/>
            <person name="Saber N."/>
            <person name="Kharbatia N.M."/>
            <person name="Rupper R.R."/>
            <person name="Sharp A.R."/>
            <person name="Dally N."/>
            <person name="Boughton B.A."/>
            <person name="Woo Y.H."/>
            <person name="Gao G."/>
            <person name="Schijlen E.G.W.M."/>
            <person name="Guo X."/>
            <person name="Momin A.A."/>
            <person name="Negrao S."/>
            <person name="Al-Babili S."/>
            <person name="Gehring C."/>
            <person name="Roessner U."/>
            <person name="Jung C."/>
            <person name="Murphy K."/>
            <person name="Arold S.T."/>
            <person name="Gojobori T."/>
            <person name="van der Linden C.G."/>
            <person name="van Loo E.N."/>
            <person name="Jellen E.N."/>
            <person name="Maughan P.J."/>
            <person name="Tester M."/>
        </authorList>
    </citation>
    <scope>NUCLEOTIDE SEQUENCE [LARGE SCALE GENOMIC DNA]</scope>
    <source>
        <strain evidence="22">cv. PI 614886</strain>
    </source>
</reference>
<dbReference type="PANTHER" id="PTHR27005:SF521">
    <property type="entry name" value="WALL-ASSOCIATED RECEPTOR KINASE-LIKE 6"/>
    <property type="match status" value="1"/>
</dbReference>
<dbReference type="SUPFAM" id="SSF57196">
    <property type="entry name" value="EGF/Laminin"/>
    <property type="match status" value="1"/>
</dbReference>
<dbReference type="PANTHER" id="PTHR27005">
    <property type="entry name" value="WALL-ASSOCIATED RECEPTOR KINASE-LIKE 21"/>
    <property type="match status" value="1"/>
</dbReference>
<dbReference type="Gene3D" id="3.30.200.20">
    <property type="entry name" value="Phosphorylase Kinase, domain 1"/>
    <property type="match status" value="1"/>
</dbReference>
<keyword evidence="10" id="KW-0418">Kinase</keyword>
<dbReference type="SMART" id="SM00181">
    <property type="entry name" value="EGF"/>
    <property type="match status" value="2"/>
</dbReference>
<evidence type="ECO:0000259" key="20">
    <source>
        <dbReference type="PROSITE" id="PS50011"/>
    </source>
</evidence>
<name>A0A803KWP4_CHEQI</name>
<proteinExistence type="predicted"/>
<evidence type="ECO:0000256" key="2">
    <source>
        <dbReference type="ARBA" id="ARBA00022527"/>
    </source>
</evidence>
<comment type="catalytic activity">
    <reaction evidence="15">
        <text>L-seryl-[protein] + ATP = O-phospho-L-seryl-[protein] + ADP + H(+)</text>
        <dbReference type="Rhea" id="RHEA:17989"/>
        <dbReference type="Rhea" id="RHEA-COMP:9863"/>
        <dbReference type="Rhea" id="RHEA-COMP:11604"/>
        <dbReference type="ChEBI" id="CHEBI:15378"/>
        <dbReference type="ChEBI" id="CHEBI:29999"/>
        <dbReference type="ChEBI" id="CHEBI:30616"/>
        <dbReference type="ChEBI" id="CHEBI:83421"/>
        <dbReference type="ChEBI" id="CHEBI:456216"/>
    </reaction>
</comment>
<dbReference type="GO" id="GO:0005509">
    <property type="term" value="F:calcium ion binding"/>
    <property type="evidence" value="ECO:0007669"/>
    <property type="project" value="InterPro"/>
</dbReference>
<evidence type="ECO:0000256" key="18">
    <source>
        <dbReference type="PROSITE-ProRule" id="PRU00076"/>
    </source>
</evidence>
<evidence type="ECO:0000256" key="10">
    <source>
        <dbReference type="ARBA" id="ARBA00022777"/>
    </source>
</evidence>
<evidence type="ECO:0000256" key="9">
    <source>
        <dbReference type="ARBA" id="ARBA00022741"/>
    </source>
</evidence>
<evidence type="ECO:0000256" key="13">
    <source>
        <dbReference type="ARBA" id="ARBA00023136"/>
    </source>
</evidence>
<feature type="domain" description="Protein kinase" evidence="20">
    <location>
        <begin position="302"/>
        <end position="557"/>
    </location>
</feature>
<dbReference type="PROSITE" id="PS01187">
    <property type="entry name" value="EGF_CA"/>
    <property type="match status" value="1"/>
</dbReference>
<dbReference type="PROSITE" id="PS00108">
    <property type="entry name" value="PROTEIN_KINASE_ST"/>
    <property type="match status" value="1"/>
</dbReference>
<evidence type="ECO:0000256" key="19">
    <source>
        <dbReference type="SAM" id="Phobius"/>
    </source>
</evidence>
<dbReference type="Pfam" id="PF07714">
    <property type="entry name" value="PK_Tyr_Ser-Thr"/>
    <property type="match status" value="1"/>
</dbReference>
<dbReference type="GO" id="GO:0005524">
    <property type="term" value="F:ATP binding"/>
    <property type="evidence" value="ECO:0007669"/>
    <property type="project" value="UniProtKB-KW"/>
</dbReference>
<dbReference type="InterPro" id="IPR000742">
    <property type="entry name" value="EGF"/>
</dbReference>
<comment type="caution">
    <text evidence="18">Lacks conserved residue(s) required for the propagation of feature annotation.</text>
</comment>
<feature type="transmembrane region" description="Helical" evidence="19">
    <location>
        <begin position="228"/>
        <end position="252"/>
    </location>
</feature>
<dbReference type="AlphaFoldDB" id="A0A803KWP4"/>
<dbReference type="PROSITE" id="PS00010">
    <property type="entry name" value="ASX_HYDROXYL"/>
    <property type="match status" value="1"/>
</dbReference>
<keyword evidence="5" id="KW-0808">Transferase</keyword>
<dbReference type="PROSITE" id="PS50026">
    <property type="entry name" value="EGF_3"/>
    <property type="match status" value="1"/>
</dbReference>
<evidence type="ECO:0000256" key="12">
    <source>
        <dbReference type="ARBA" id="ARBA00022989"/>
    </source>
</evidence>
<accession>A0A803KWP4</accession>
<dbReference type="Gramene" id="AUR62003452-RA">
    <property type="protein sequence ID" value="AUR62003452-RA:cds"/>
    <property type="gene ID" value="AUR62003452"/>
</dbReference>
<evidence type="ECO:0000256" key="11">
    <source>
        <dbReference type="ARBA" id="ARBA00022840"/>
    </source>
</evidence>
<keyword evidence="14" id="KW-1015">Disulfide bond</keyword>
<dbReference type="Gene3D" id="2.10.25.10">
    <property type="entry name" value="Laminin"/>
    <property type="match status" value="1"/>
</dbReference>
<dbReference type="InterPro" id="IPR000719">
    <property type="entry name" value="Prot_kinase_dom"/>
</dbReference>
<dbReference type="OMA" id="CCEASID"/>
<dbReference type="InterPro" id="IPR001881">
    <property type="entry name" value="EGF-like_Ca-bd_dom"/>
</dbReference>
<evidence type="ECO:0000256" key="15">
    <source>
        <dbReference type="ARBA" id="ARBA00047558"/>
    </source>
</evidence>
<protein>
    <submittedName>
        <fullName evidence="22">Uncharacterized protein</fullName>
    </submittedName>
</protein>
<evidence type="ECO:0000256" key="1">
    <source>
        <dbReference type="ARBA" id="ARBA00004479"/>
    </source>
</evidence>
<comment type="subcellular location">
    <subcellularLocation>
        <location evidence="1">Membrane</location>
        <topology evidence="1">Single-pass type I membrane protein</topology>
    </subcellularLocation>
</comment>
<evidence type="ECO:0000256" key="6">
    <source>
        <dbReference type="ARBA" id="ARBA00022692"/>
    </source>
</evidence>
<keyword evidence="13 19" id="KW-0472">Membrane</keyword>
<dbReference type="InterPro" id="IPR011009">
    <property type="entry name" value="Kinase-like_dom_sf"/>
</dbReference>